<evidence type="ECO:0000256" key="3">
    <source>
        <dbReference type="ARBA" id="ARBA00023004"/>
    </source>
</evidence>
<evidence type="ECO:0000256" key="5">
    <source>
        <dbReference type="SAM" id="SignalP"/>
    </source>
</evidence>
<keyword evidence="8" id="KW-1185">Reference proteome</keyword>
<gene>
    <name evidence="7" type="ORF">SAMN05421819_0184</name>
</gene>
<dbReference type="PROSITE" id="PS51007">
    <property type="entry name" value="CYTC"/>
    <property type="match status" value="1"/>
</dbReference>
<dbReference type="Proteomes" id="UP000236728">
    <property type="component" value="Unassembled WGS sequence"/>
</dbReference>
<dbReference type="GO" id="GO:0046872">
    <property type="term" value="F:metal ion binding"/>
    <property type="evidence" value="ECO:0007669"/>
    <property type="project" value="UniProtKB-KW"/>
</dbReference>
<dbReference type="RefSeq" id="WP_160114940.1">
    <property type="nucleotide sequence ID" value="NZ_FNVA01000001.1"/>
</dbReference>
<protein>
    <submittedName>
        <fullName evidence="7">Cytochrome C oxidase, cbb3-type, subunit III</fullName>
    </submittedName>
</protein>
<evidence type="ECO:0000256" key="4">
    <source>
        <dbReference type="PROSITE-ProRule" id="PRU00433"/>
    </source>
</evidence>
<feature type="domain" description="Cytochrome c" evidence="6">
    <location>
        <begin position="50"/>
        <end position="136"/>
    </location>
</feature>
<evidence type="ECO:0000256" key="1">
    <source>
        <dbReference type="ARBA" id="ARBA00022617"/>
    </source>
</evidence>
<dbReference type="InterPro" id="IPR009056">
    <property type="entry name" value="Cyt_c-like_dom"/>
</dbReference>
<evidence type="ECO:0000259" key="6">
    <source>
        <dbReference type="PROSITE" id="PS51007"/>
    </source>
</evidence>
<proteinExistence type="predicted"/>
<sequence>MIKALFATPALFLLALLPQTPSAPDAAANPPLVIPAAAAAVPNPVKSTPENQAFAKKVYGYDCAMCHGPKGDGKGEMVDSMKLTMKDFSNPATLSGRTDGELFWVIKNGVGQMPGETGRQTDAQIWAMVHYVRGFSK</sequence>
<dbReference type="GO" id="GO:0020037">
    <property type="term" value="F:heme binding"/>
    <property type="evidence" value="ECO:0007669"/>
    <property type="project" value="InterPro"/>
</dbReference>
<keyword evidence="5" id="KW-0732">Signal</keyword>
<dbReference type="OrthoDB" id="9779283at2"/>
<dbReference type="PANTHER" id="PTHR40394:SF2">
    <property type="entry name" value="QUINOL:CYTOCHROME C OXIDOREDUCTASE MEMBRANE PROTEIN"/>
    <property type="match status" value="1"/>
</dbReference>
<keyword evidence="2 4" id="KW-0479">Metal-binding</keyword>
<dbReference type="PANTHER" id="PTHR40394">
    <property type="entry name" value="LIPOPROTEIN-RELATED"/>
    <property type="match status" value="1"/>
</dbReference>
<dbReference type="InterPro" id="IPR036909">
    <property type="entry name" value="Cyt_c-like_dom_sf"/>
</dbReference>
<dbReference type="GO" id="GO:0009055">
    <property type="term" value="F:electron transfer activity"/>
    <property type="evidence" value="ECO:0007669"/>
    <property type="project" value="InterPro"/>
</dbReference>
<evidence type="ECO:0000256" key="2">
    <source>
        <dbReference type="ARBA" id="ARBA00022723"/>
    </source>
</evidence>
<keyword evidence="1 4" id="KW-0349">Heme</keyword>
<reference evidence="7 8" key="1">
    <citation type="submission" date="2016-10" db="EMBL/GenBank/DDBJ databases">
        <authorList>
            <person name="de Groot N.N."/>
        </authorList>
    </citation>
    <scope>NUCLEOTIDE SEQUENCE [LARGE SCALE GENOMIC DNA]</scope>
    <source>
        <strain evidence="7 8">DSM 22489</strain>
    </source>
</reference>
<accession>A0A1H5SG75</accession>
<name>A0A1H5SG75_9BACT</name>
<dbReference type="EMBL" id="FNVA01000001">
    <property type="protein sequence ID" value="SEF49434.1"/>
    <property type="molecule type" value="Genomic_DNA"/>
</dbReference>
<evidence type="ECO:0000313" key="7">
    <source>
        <dbReference type="EMBL" id="SEF49434.1"/>
    </source>
</evidence>
<keyword evidence="3 4" id="KW-0408">Iron</keyword>
<organism evidence="7 8">
    <name type="scientific">Bryocella elongata</name>
    <dbReference type="NCBI Taxonomy" id="863522"/>
    <lineage>
        <taxon>Bacteria</taxon>
        <taxon>Pseudomonadati</taxon>
        <taxon>Acidobacteriota</taxon>
        <taxon>Terriglobia</taxon>
        <taxon>Terriglobales</taxon>
        <taxon>Acidobacteriaceae</taxon>
        <taxon>Bryocella</taxon>
    </lineage>
</organism>
<dbReference type="Pfam" id="PF13442">
    <property type="entry name" value="Cytochrome_CBB3"/>
    <property type="match status" value="1"/>
</dbReference>
<feature type="signal peptide" evidence="5">
    <location>
        <begin position="1"/>
        <end position="23"/>
    </location>
</feature>
<dbReference type="Gene3D" id="1.10.760.10">
    <property type="entry name" value="Cytochrome c-like domain"/>
    <property type="match status" value="1"/>
</dbReference>
<evidence type="ECO:0000313" key="8">
    <source>
        <dbReference type="Proteomes" id="UP000236728"/>
    </source>
</evidence>
<dbReference type="AlphaFoldDB" id="A0A1H5SG75"/>
<feature type="chain" id="PRO_5009284000" evidence="5">
    <location>
        <begin position="24"/>
        <end position="137"/>
    </location>
</feature>
<dbReference type="SUPFAM" id="SSF46626">
    <property type="entry name" value="Cytochrome c"/>
    <property type="match status" value="1"/>
</dbReference>